<dbReference type="OrthoDB" id="9760084at2"/>
<dbReference type="Gene3D" id="1.10.1400.10">
    <property type="match status" value="1"/>
</dbReference>
<dbReference type="EMBL" id="LT629736">
    <property type="protein sequence ID" value="SDS56970.1"/>
    <property type="molecule type" value="Genomic_DNA"/>
</dbReference>
<dbReference type="GO" id="GO:0017000">
    <property type="term" value="P:antibiotic biosynthetic process"/>
    <property type="evidence" value="ECO:0007669"/>
    <property type="project" value="InterPro"/>
</dbReference>
<dbReference type="InterPro" id="IPR043147">
    <property type="entry name" value="Penicillin_amidase_A-knob"/>
</dbReference>
<gene>
    <name evidence="7" type="ORF">SAMN05216421_1765</name>
</gene>
<reference evidence="8" key="1">
    <citation type="submission" date="2016-10" db="EMBL/GenBank/DDBJ databases">
        <authorList>
            <person name="Varghese N."/>
            <person name="Submissions S."/>
        </authorList>
    </citation>
    <scope>NUCLEOTIDE SEQUENCE [LARGE SCALE GENOMIC DNA]</scope>
    <source>
        <strain evidence="8">NRRL B-51270</strain>
    </source>
</reference>
<keyword evidence="6" id="KW-0865">Zymogen</keyword>
<dbReference type="SUPFAM" id="SSF56235">
    <property type="entry name" value="N-terminal nucleophile aminohydrolases (Ntn hydrolases)"/>
    <property type="match status" value="1"/>
</dbReference>
<dbReference type="PANTHER" id="PTHR34218">
    <property type="entry name" value="PEPTIDASE S45 PENICILLIN AMIDASE"/>
    <property type="match status" value="1"/>
</dbReference>
<protein>
    <submittedName>
        <fullName evidence="7">Acyl-homoserine-lactone acylase</fullName>
    </submittedName>
</protein>
<evidence type="ECO:0000313" key="8">
    <source>
        <dbReference type="Proteomes" id="UP000243207"/>
    </source>
</evidence>
<dbReference type="AlphaFoldDB" id="A0A1H1T9P6"/>
<dbReference type="InterPro" id="IPR043146">
    <property type="entry name" value="Penicillin_amidase_N_B-knob"/>
</dbReference>
<comment type="similarity">
    <text evidence="2">Belongs to the peptidase S45 family.</text>
</comment>
<dbReference type="Pfam" id="PF01804">
    <property type="entry name" value="Penicil_amidase"/>
    <property type="match status" value="1"/>
</dbReference>
<keyword evidence="8" id="KW-1185">Reference proteome</keyword>
<dbReference type="Gene3D" id="3.60.20.10">
    <property type="entry name" value="Glutamine Phosphoribosylpyrophosphate, subunit 1, domain 1"/>
    <property type="match status" value="1"/>
</dbReference>
<evidence type="ECO:0000256" key="6">
    <source>
        <dbReference type="ARBA" id="ARBA00023145"/>
    </source>
</evidence>
<dbReference type="GO" id="GO:0042597">
    <property type="term" value="C:periplasmic space"/>
    <property type="evidence" value="ECO:0007669"/>
    <property type="project" value="UniProtKB-SubCell"/>
</dbReference>
<dbReference type="Proteomes" id="UP000243207">
    <property type="component" value="Chromosome I"/>
</dbReference>
<dbReference type="Gene3D" id="2.30.120.10">
    <property type="match status" value="1"/>
</dbReference>
<organism evidence="7 8">
    <name type="scientific">Halopseudomonas xinjiangensis</name>
    <dbReference type="NCBI Taxonomy" id="487184"/>
    <lineage>
        <taxon>Bacteria</taxon>
        <taxon>Pseudomonadati</taxon>
        <taxon>Pseudomonadota</taxon>
        <taxon>Gammaproteobacteria</taxon>
        <taxon>Pseudomonadales</taxon>
        <taxon>Pseudomonadaceae</taxon>
        <taxon>Halopseudomonas</taxon>
    </lineage>
</organism>
<dbReference type="RefSeq" id="WP_093393354.1">
    <property type="nucleotide sequence ID" value="NZ_LT629736.1"/>
</dbReference>
<evidence type="ECO:0000256" key="2">
    <source>
        <dbReference type="ARBA" id="ARBA00006586"/>
    </source>
</evidence>
<dbReference type="InterPro" id="IPR002692">
    <property type="entry name" value="S45"/>
</dbReference>
<dbReference type="GO" id="GO:0016811">
    <property type="term" value="F:hydrolase activity, acting on carbon-nitrogen (but not peptide) bonds, in linear amides"/>
    <property type="evidence" value="ECO:0007669"/>
    <property type="project" value="InterPro"/>
</dbReference>
<evidence type="ECO:0000256" key="5">
    <source>
        <dbReference type="ARBA" id="ARBA00022801"/>
    </source>
</evidence>
<keyword evidence="5" id="KW-0378">Hydrolase</keyword>
<keyword evidence="4" id="KW-0574">Periplasm</keyword>
<accession>A0A1H1T9P6</accession>
<dbReference type="InterPro" id="IPR029055">
    <property type="entry name" value="Ntn_hydrolases_N"/>
</dbReference>
<evidence type="ECO:0000256" key="3">
    <source>
        <dbReference type="ARBA" id="ARBA00022729"/>
    </source>
</evidence>
<dbReference type="Gene3D" id="1.10.439.10">
    <property type="entry name" value="Penicillin Amidohydrolase, domain 1"/>
    <property type="match status" value="1"/>
</dbReference>
<dbReference type="PANTHER" id="PTHR34218:SF3">
    <property type="entry name" value="ACYL-HOMOSERINE LACTONE ACYLASE PVDQ"/>
    <property type="match status" value="1"/>
</dbReference>
<evidence type="ECO:0000313" key="7">
    <source>
        <dbReference type="EMBL" id="SDS56970.1"/>
    </source>
</evidence>
<name>A0A1H1T9P6_9GAMM</name>
<proteinExistence type="inferred from homology"/>
<sequence length="809" mass="87411">MQIEPYGLRGRAFAILTVTASLALSGCLSGDSDNDDAPAPTPPTQNTYSAEIQRTQFGIPHITAQDYKGLGYGVGYAFAEDNICSFAEEIVFANGESARYLPNGSVASDIFYTWYNSDTQRQTFWDAQNQQVRDAVSGYAAGYNRYLRDTGVGSIDPACAGQPWVREITEQDLLAVYGKGGLRGGLSNFVGPIVAAQPPGAPASANSDTGFDMTNINVTNGGSNAYALGSELTANGNGMLYGNPHEPWDGVQRFYEFHLTLPGELDVMGVGQQGQPFPNIGFNKDVAWSHTVSTAKRFTLYQLALVDGNPMKYLYQNADGQLEQRDIERVDVSVQLADGNTHQGSVYLSHFGPMLAVNLVNEALPPWGGNNIAFAIRDAASENPRAINQWLAMDKATSVDDLVDKLQSIVGLPFVNTIATDRYGKAMYADISTVPHVTAEKFQACVQGPALEALAAAGIPGLAGHTAACEWGEDADSPQKGIFGPGNLPVLVRNDYVANSNDSYWLSNPDEPLTGYSPLLRRRLLSYPGASTPEAVPLLVRSRMGLVQIEDRLDGTDGLGGMGFTLDQLQQVVYGNRSYVAELVLDDVLDDCFANPAMPTSEGGTVDATTACQVLNDWDRRNNLDSRGAHVFREFWKGVPFQETTANVFSVPFDENDPINTPRELTITAETRTALGDAIAFFQSKNIALDAALGEIQFVVDPGNNGERIPMHGGIGREGVFNVAEGPGPDENGLYTPINKGPTYMQTVTFDEDGPVVEALLAYSQSSDETSPNHRDQTRRYSAKDWIPLPFSPAEIAEQAVGRKLVLSE</sequence>
<dbReference type="STRING" id="487184.SAMN05216421_1765"/>
<evidence type="ECO:0000256" key="1">
    <source>
        <dbReference type="ARBA" id="ARBA00004418"/>
    </source>
</evidence>
<comment type="subcellular location">
    <subcellularLocation>
        <location evidence="1">Periplasm</location>
    </subcellularLocation>
</comment>
<dbReference type="InterPro" id="IPR023343">
    <property type="entry name" value="Penicillin_amidase_dom1"/>
</dbReference>
<keyword evidence="3" id="KW-0732">Signal</keyword>
<evidence type="ECO:0000256" key="4">
    <source>
        <dbReference type="ARBA" id="ARBA00022764"/>
    </source>
</evidence>